<protein>
    <submittedName>
        <fullName evidence="1">Uncharacterized protein</fullName>
    </submittedName>
</protein>
<dbReference type="Proteomes" id="UP001303236">
    <property type="component" value="Chromosome"/>
</dbReference>
<name>A0ABY9W5C7_9ACTN</name>
<evidence type="ECO:0000313" key="1">
    <source>
        <dbReference type="EMBL" id="WNF31218.1"/>
    </source>
</evidence>
<proteinExistence type="predicted"/>
<gene>
    <name evidence="1" type="ORF">RI138_10285</name>
</gene>
<sequence length="81" mass="8462">MRPPSEPSPAPAHDAAGDVVRWAVFSCLLVPAVLVAHGTSVGSAALWALGLACVTTACRILLRRSERTPAHVGEGAHRRGR</sequence>
<reference evidence="1 2" key="1">
    <citation type="submission" date="2023-09" db="EMBL/GenBank/DDBJ databases">
        <title>Genome completion map analysis of the actinomycetes C11-1.</title>
        <authorList>
            <person name="Qin P."/>
            <person name="Guan P."/>
        </authorList>
    </citation>
    <scope>NUCLEOTIDE SEQUENCE [LARGE SCALE GENOMIC DNA]</scope>
    <source>
        <strain evidence="1 2">C11-1</strain>
    </source>
</reference>
<evidence type="ECO:0000313" key="2">
    <source>
        <dbReference type="Proteomes" id="UP001303236"/>
    </source>
</evidence>
<accession>A0ABY9W5C7</accession>
<keyword evidence="2" id="KW-1185">Reference proteome</keyword>
<organism evidence="1 2">
    <name type="scientific">Streptomyces durocortorensis</name>
    <dbReference type="NCBI Taxonomy" id="2811104"/>
    <lineage>
        <taxon>Bacteria</taxon>
        <taxon>Bacillati</taxon>
        <taxon>Actinomycetota</taxon>
        <taxon>Actinomycetes</taxon>
        <taxon>Kitasatosporales</taxon>
        <taxon>Streptomycetaceae</taxon>
        <taxon>Streptomyces</taxon>
    </lineage>
</organism>
<dbReference type="EMBL" id="CP134500">
    <property type="protein sequence ID" value="WNF31218.1"/>
    <property type="molecule type" value="Genomic_DNA"/>
</dbReference>